<evidence type="ECO:0008006" key="5">
    <source>
        <dbReference type="Google" id="ProtNLM"/>
    </source>
</evidence>
<protein>
    <recommendedName>
        <fullName evidence="5">TrbC/VIRB2 family protein</fullName>
    </recommendedName>
</protein>
<proteinExistence type="predicted"/>
<sequence length="117" mass="12114">MLMNKIQHSLVVALAAGSSMLTAAPKALAIDFPVVEPVGTNISILTVLGNIANWMFGLAGALAVLFLIYGGITYIVGGAKAEETAKKLIMNSIIGLVVIALAYVLAQLAIDLVTGQF</sequence>
<feature type="transmembrane region" description="Helical" evidence="1">
    <location>
        <begin position="88"/>
        <end position="110"/>
    </location>
</feature>
<feature type="chain" id="PRO_5002538291" description="TrbC/VIRB2 family protein" evidence="2">
    <location>
        <begin position="24"/>
        <end position="117"/>
    </location>
</feature>
<dbReference type="EMBL" id="LCJZ01000008">
    <property type="protein sequence ID" value="KKT87018.1"/>
    <property type="molecule type" value="Genomic_DNA"/>
</dbReference>
<dbReference type="Pfam" id="PF18895">
    <property type="entry name" value="T4SS_pilin"/>
    <property type="match status" value="1"/>
</dbReference>
<evidence type="ECO:0000313" key="3">
    <source>
        <dbReference type="EMBL" id="KKT87018.1"/>
    </source>
</evidence>
<feature type="transmembrane region" description="Helical" evidence="1">
    <location>
        <begin position="53"/>
        <end position="76"/>
    </location>
</feature>
<dbReference type="Proteomes" id="UP000033958">
    <property type="component" value="Unassembled WGS sequence"/>
</dbReference>
<keyword evidence="1" id="KW-1133">Transmembrane helix</keyword>
<dbReference type="InterPro" id="IPR043993">
    <property type="entry name" value="T4SS_pilin"/>
</dbReference>
<name>A0A0G1KTV6_UNCK3</name>
<comment type="caution">
    <text evidence="3">The sequence shown here is derived from an EMBL/GenBank/DDBJ whole genome shotgun (WGS) entry which is preliminary data.</text>
</comment>
<evidence type="ECO:0000313" key="4">
    <source>
        <dbReference type="Proteomes" id="UP000033958"/>
    </source>
</evidence>
<accession>A0A0G1KTV6</accession>
<evidence type="ECO:0000256" key="2">
    <source>
        <dbReference type="SAM" id="SignalP"/>
    </source>
</evidence>
<dbReference type="AlphaFoldDB" id="A0A0G1KTV6"/>
<organism evidence="3 4">
    <name type="scientific">candidate division Kazan bacterium GW2011_GWB1_45_10</name>
    <dbReference type="NCBI Taxonomy" id="1620411"/>
    <lineage>
        <taxon>Bacteria</taxon>
        <taxon>Bacteria division Kazan-3B-28</taxon>
    </lineage>
</organism>
<evidence type="ECO:0000256" key="1">
    <source>
        <dbReference type="SAM" id="Phobius"/>
    </source>
</evidence>
<keyword evidence="1" id="KW-0812">Transmembrane</keyword>
<feature type="signal peptide" evidence="2">
    <location>
        <begin position="1"/>
        <end position="23"/>
    </location>
</feature>
<gene>
    <name evidence="3" type="ORF">VE97_C0008G0003</name>
</gene>
<keyword evidence="1" id="KW-0472">Membrane</keyword>
<reference evidence="3 4" key="1">
    <citation type="journal article" date="2015" name="Nature">
        <title>rRNA introns, odd ribosomes, and small enigmatic genomes across a large radiation of phyla.</title>
        <authorList>
            <person name="Brown C.T."/>
            <person name="Hug L.A."/>
            <person name="Thomas B.C."/>
            <person name="Sharon I."/>
            <person name="Castelle C.J."/>
            <person name="Singh A."/>
            <person name="Wilkins M.J."/>
            <person name="Williams K.H."/>
            <person name="Banfield J.F."/>
        </authorList>
    </citation>
    <scope>NUCLEOTIDE SEQUENCE [LARGE SCALE GENOMIC DNA]</scope>
</reference>
<keyword evidence="2" id="KW-0732">Signal</keyword>